<gene>
    <name evidence="2" type="ORF">Hypma_014474</name>
</gene>
<proteinExistence type="predicted"/>
<feature type="compositionally biased region" description="Basic and acidic residues" evidence="1">
    <location>
        <begin position="420"/>
        <end position="435"/>
    </location>
</feature>
<feature type="region of interest" description="Disordered" evidence="1">
    <location>
        <begin position="416"/>
        <end position="435"/>
    </location>
</feature>
<feature type="compositionally biased region" description="Basic and acidic residues" evidence="1">
    <location>
        <begin position="387"/>
        <end position="397"/>
    </location>
</feature>
<feature type="compositionally biased region" description="Basic residues" evidence="1">
    <location>
        <begin position="572"/>
        <end position="582"/>
    </location>
</feature>
<accession>A0A369JHA8</accession>
<evidence type="ECO:0000256" key="1">
    <source>
        <dbReference type="SAM" id="MobiDB-lite"/>
    </source>
</evidence>
<protein>
    <submittedName>
        <fullName evidence="2">Uncharacterized protein</fullName>
    </submittedName>
</protein>
<organism evidence="2 3">
    <name type="scientific">Hypsizygus marmoreus</name>
    <name type="common">White beech mushroom</name>
    <name type="synonym">Agaricus marmoreus</name>
    <dbReference type="NCBI Taxonomy" id="39966"/>
    <lineage>
        <taxon>Eukaryota</taxon>
        <taxon>Fungi</taxon>
        <taxon>Dikarya</taxon>
        <taxon>Basidiomycota</taxon>
        <taxon>Agaricomycotina</taxon>
        <taxon>Agaricomycetes</taxon>
        <taxon>Agaricomycetidae</taxon>
        <taxon>Agaricales</taxon>
        <taxon>Tricholomatineae</taxon>
        <taxon>Lyophyllaceae</taxon>
        <taxon>Hypsizygus</taxon>
    </lineage>
</organism>
<reference evidence="2" key="1">
    <citation type="submission" date="2018-04" db="EMBL/GenBank/DDBJ databases">
        <title>Whole genome sequencing of Hypsizygus marmoreus.</title>
        <authorList>
            <person name="Choi I.-G."/>
            <person name="Min B."/>
            <person name="Kim J.-G."/>
            <person name="Kim S."/>
            <person name="Oh Y.-L."/>
            <person name="Kong W.-S."/>
            <person name="Park H."/>
            <person name="Jeong J."/>
            <person name="Song E.-S."/>
        </authorList>
    </citation>
    <scope>NUCLEOTIDE SEQUENCE [LARGE SCALE GENOMIC DNA]</scope>
    <source>
        <strain evidence="2">51987-8</strain>
    </source>
</reference>
<feature type="region of interest" description="Disordered" evidence="1">
    <location>
        <begin position="368"/>
        <end position="398"/>
    </location>
</feature>
<comment type="caution">
    <text evidence="2">The sequence shown here is derived from an EMBL/GenBank/DDBJ whole genome shotgun (WGS) entry which is preliminary data.</text>
</comment>
<feature type="region of interest" description="Disordered" evidence="1">
    <location>
        <begin position="558"/>
        <end position="602"/>
    </location>
</feature>
<evidence type="ECO:0000313" key="3">
    <source>
        <dbReference type="Proteomes" id="UP000076154"/>
    </source>
</evidence>
<dbReference type="AlphaFoldDB" id="A0A369JHA8"/>
<name>A0A369JHA8_HYPMA</name>
<feature type="compositionally biased region" description="Acidic residues" evidence="1">
    <location>
        <begin position="558"/>
        <end position="568"/>
    </location>
</feature>
<feature type="region of interest" description="Disordered" evidence="1">
    <location>
        <begin position="509"/>
        <end position="542"/>
    </location>
</feature>
<dbReference type="InParanoid" id="A0A369JHA8"/>
<keyword evidence="3" id="KW-1185">Reference proteome</keyword>
<dbReference type="STRING" id="39966.A0A369JHA8"/>
<evidence type="ECO:0000313" key="2">
    <source>
        <dbReference type="EMBL" id="RDB19093.1"/>
    </source>
</evidence>
<dbReference type="EMBL" id="LUEZ02000085">
    <property type="protein sequence ID" value="RDB19093.1"/>
    <property type="molecule type" value="Genomic_DNA"/>
</dbReference>
<dbReference type="OrthoDB" id="3270336at2759"/>
<sequence>MSYPSISNFEDDISSTVPAEPDEHRIKYARREKLHFFWAPEDYGLWCSPNATYLRRPVHRPNVDKDYATFKDYVYRPRKTRWLDSMEPFLAFWPLRAEWTGPFACLHISPSSPPVQPQMFGPGWHVRSDVCDAWQALEGKLIRLATHLLRRHVTARYDWSEIRVSTLPYECGYQNSFKTAAQAGGAAYASRNAFLSLSCFVSFTIALDLAAHPLEPGTTPAWIVFAETELKMDPVWLNEINESFICNFTPGFRPGAYVRYHQATYRQTFIAFKAANVPLYICWGFRPPPWMAEDDPIWRYRPCRAEAKRAIDVYCNRLPPALDPRGSIEFWYNMGAPVRVDHPNLPTPDPPDRDFTPAPVYQGPMVVLEDSPESPPPHLQGVDDEDGLSRNPREDGPRILLARLSKERMEAMQYETGDVAQRRREAESRAEEERLDKKLKEPTIGETMYVWVEQGEKVFTQRAVPRREWENTWCLYKPDERHYTAYYNEWHLVRKGDTFVADDEEFPEDRRAQVLPSANEPASLSELGPVREEQSPITTAEDQVEQLWRSQYSAVYEDDDSDYGDSDSDSQKKRKRKRKGKGKQVAAASHKKPVPHDNRTAPHIEKMNQPYQRSPPSLLPLVSHGVADAKITLRDKYRFFMPEPYVIDSRMDVSRPTEEGEVIPGLSTSPKTALRRLGLHATNPDPLTSRCLVDFFNYLVVTDDPKLFSPLWDLAPARRSDIIDHTYFHYLRISSECHIIGVREKPLVNQWYLLVVYDARVVVEVFYQQVTSVGQMVRYLIQHGIPFATAKPVRGLPRNTASRSVMTLGYRQSGYIFELSDYAEYQKRKGDLLSGSAGRSALTRGGIVWRLAVDVVKPKKVTDGPTSSVAWNGKKVEDLHGRTLVDDYLSPAEEDTICGTYKVYTDFKAQTEDRSWFPKASIWDASGYNHGYWTADNEAWYQRRVHEIENGAKPKNASEWRAAMGEVRRNPVVKFKKRVSSASDKFLQGDSSYWRE</sequence>
<dbReference type="Proteomes" id="UP000076154">
    <property type="component" value="Unassembled WGS sequence"/>
</dbReference>